<feature type="signal peptide" evidence="1">
    <location>
        <begin position="1"/>
        <end position="20"/>
    </location>
</feature>
<dbReference type="EMBL" id="JBHSCZ010000001">
    <property type="protein sequence ID" value="MFC4261416.1"/>
    <property type="molecule type" value="Genomic_DNA"/>
</dbReference>
<protein>
    <submittedName>
        <fullName evidence="3">T9SS type A sorting domain-containing protein</fullName>
    </submittedName>
</protein>
<dbReference type="Pfam" id="PF18962">
    <property type="entry name" value="Por_Secre_tail"/>
    <property type="match status" value="1"/>
</dbReference>
<dbReference type="SUPFAM" id="SSF101898">
    <property type="entry name" value="NHL repeat"/>
    <property type="match status" value="1"/>
</dbReference>
<keyword evidence="1" id="KW-0732">Signal</keyword>
<accession>A0ABV8QNU2</accession>
<name>A0ABV8QNU2_9BACT</name>
<evidence type="ECO:0000313" key="3">
    <source>
        <dbReference type="EMBL" id="MFC4261416.1"/>
    </source>
</evidence>
<dbReference type="Proteomes" id="UP001595907">
    <property type="component" value="Unassembled WGS sequence"/>
</dbReference>
<gene>
    <name evidence="3" type="ORF">ACFOWM_00875</name>
</gene>
<reference evidence="4" key="1">
    <citation type="journal article" date="2019" name="Int. J. Syst. Evol. Microbiol.">
        <title>The Global Catalogue of Microorganisms (GCM) 10K type strain sequencing project: providing services to taxonomists for standard genome sequencing and annotation.</title>
        <authorList>
            <consortium name="The Broad Institute Genomics Platform"/>
            <consortium name="The Broad Institute Genome Sequencing Center for Infectious Disease"/>
            <person name="Wu L."/>
            <person name="Ma J."/>
        </authorList>
    </citation>
    <scope>NUCLEOTIDE SEQUENCE [LARGE SCALE GENOMIC DNA]</scope>
    <source>
        <strain evidence="4">CECT 8289</strain>
    </source>
</reference>
<evidence type="ECO:0000313" key="4">
    <source>
        <dbReference type="Proteomes" id="UP001595907"/>
    </source>
</evidence>
<feature type="domain" description="Secretion system C-terminal sorting" evidence="2">
    <location>
        <begin position="337"/>
        <end position="417"/>
    </location>
</feature>
<dbReference type="NCBIfam" id="TIGR04183">
    <property type="entry name" value="Por_Secre_tail"/>
    <property type="match status" value="1"/>
</dbReference>
<comment type="caution">
    <text evidence="3">The sequence shown here is derived from an EMBL/GenBank/DDBJ whole genome shotgun (WGS) entry which is preliminary data.</text>
</comment>
<evidence type="ECO:0000259" key="2">
    <source>
        <dbReference type="Pfam" id="PF18962"/>
    </source>
</evidence>
<dbReference type="InterPro" id="IPR026444">
    <property type="entry name" value="Secre_tail"/>
</dbReference>
<keyword evidence="4" id="KW-1185">Reference proteome</keyword>
<organism evidence="3 4">
    <name type="scientific">Ferruginibacter yonginensis</name>
    <dbReference type="NCBI Taxonomy" id="1310416"/>
    <lineage>
        <taxon>Bacteria</taxon>
        <taxon>Pseudomonadati</taxon>
        <taxon>Bacteroidota</taxon>
        <taxon>Chitinophagia</taxon>
        <taxon>Chitinophagales</taxon>
        <taxon>Chitinophagaceae</taxon>
        <taxon>Ferruginibacter</taxon>
    </lineage>
</organism>
<dbReference type="RefSeq" id="WP_379705719.1">
    <property type="nucleotide sequence ID" value="NZ_JBHSCZ010000001.1"/>
</dbReference>
<feature type="chain" id="PRO_5047264083" evidence="1">
    <location>
        <begin position="21"/>
        <end position="418"/>
    </location>
</feature>
<sequence>MKSKILLTTSLMAASFLANAQSANKGFAITGDGNKDFLWMNIREVNLATGQVTNNIFERSKTNYTFTNVTNKTTTNQTAVNNDNPYTNTLYPTSSFVAAAAYDKRTEKLFFIPMRMGELRWMDVNVKNNTPAFYTVALPNYMASAATDEANNVTRMAIGADDNGYAITNDGNHLYKFSTGKNPVVTDLGSLIDDEANKGISIHNKCSSWGGDMIADAFGKLYIIAATRNVFVVDVKTKIATFKGTIAGLPANYTTNGAAVDASGAVVLSSATAFEGYYKMNINDLVATKIEGSDVKYNAADLASGNLLLQKEADQARAASIGKLQPIAGTSGAINSVYPNPVMSNTFNVLLDGSQNGVYTVVVTDLAGRALQSSKINITKGQQSQPINLVSRPAKGTYLVKVVDAKNSVIISDKVVIL</sequence>
<evidence type="ECO:0000256" key="1">
    <source>
        <dbReference type="SAM" id="SignalP"/>
    </source>
</evidence>
<proteinExistence type="predicted"/>